<feature type="compositionally biased region" description="Low complexity" evidence="5">
    <location>
        <begin position="137"/>
        <end position="152"/>
    </location>
</feature>
<proteinExistence type="inferred from homology"/>
<dbReference type="PANTHER" id="PTHR34639">
    <property type="entry name" value="PROTEIN FLATTOP"/>
    <property type="match status" value="1"/>
</dbReference>
<organism evidence="6 7">
    <name type="scientific">Synaphobranchus kaupii</name>
    <name type="common">Kaup's arrowtooth eel</name>
    <dbReference type="NCBI Taxonomy" id="118154"/>
    <lineage>
        <taxon>Eukaryota</taxon>
        <taxon>Metazoa</taxon>
        <taxon>Chordata</taxon>
        <taxon>Craniata</taxon>
        <taxon>Vertebrata</taxon>
        <taxon>Euteleostomi</taxon>
        <taxon>Actinopterygii</taxon>
        <taxon>Neopterygii</taxon>
        <taxon>Teleostei</taxon>
        <taxon>Anguilliformes</taxon>
        <taxon>Synaphobranchidae</taxon>
        <taxon>Synaphobranchus</taxon>
    </lineage>
</organism>
<gene>
    <name evidence="6" type="ORF">SKAU_G00173260</name>
</gene>
<dbReference type="GO" id="GO:0036064">
    <property type="term" value="C:ciliary basal body"/>
    <property type="evidence" value="ECO:0007669"/>
    <property type="project" value="TreeGrafter"/>
</dbReference>
<comment type="similarity">
    <text evidence="1">Belongs to the Flattop family.</text>
</comment>
<dbReference type="CDD" id="cd23705">
    <property type="entry name" value="Flattop"/>
    <property type="match status" value="1"/>
</dbReference>
<evidence type="ECO:0000313" key="6">
    <source>
        <dbReference type="EMBL" id="KAJ8360801.1"/>
    </source>
</evidence>
<dbReference type="Pfam" id="PF22611">
    <property type="entry name" value="CFAP126"/>
    <property type="match status" value="1"/>
</dbReference>
<dbReference type="EMBL" id="JAINUF010000005">
    <property type="protein sequence ID" value="KAJ8360801.1"/>
    <property type="molecule type" value="Genomic_DNA"/>
</dbReference>
<feature type="region of interest" description="Disordered" evidence="5">
    <location>
        <begin position="95"/>
        <end position="173"/>
    </location>
</feature>
<reference evidence="6" key="1">
    <citation type="journal article" date="2023" name="Science">
        <title>Genome structures resolve the early diversification of teleost fishes.</title>
        <authorList>
            <person name="Parey E."/>
            <person name="Louis A."/>
            <person name="Montfort J."/>
            <person name="Bouchez O."/>
            <person name="Roques C."/>
            <person name="Iampietro C."/>
            <person name="Lluch J."/>
            <person name="Castinel A."/>
            <person name="Donnadieu C."/>
            <person name="Desvignes T."/>
            <person name="Floi Bucao C."/>
            <person name="Jouanno E."/>
            <person name="Wen M."/>
            <person name="Mejri S."/>
            <person name="Dirks R."/>
            <person name="Jansen H."/>
            <person name="Henkel C."/>
            <person name="Chen W.J."/>
            <person name="Zahm M."/>
            <person name="Cabau C."/>
            <person name="Klopp C."/>
            <person name="Thompson A.W."/>
            <person name="Robinson-Rechavi M."/>
            <person name="Braasch I."/>
            <person name="Lecointre G."/>
            <person name="Bobe J."/>
            <person name="Postlethwait J.H."/>
            <person name="Berthelot C."/>
            <person name="Roest Crollius H."/>
            <person name="Guiguen Y."/>
        </authorList>
    </citation>
    <scope>NUCLEOTIDE SEQUENCE</scope>
    <source>
        <strain evidence="6">WJC10195</strain>
    </source>
</reference>
<name>A0A9Q1FKZ3_SYNKA</name>
<protein>
    <recommendedName>
        <fullName evidence="2">Protein Flattop</fullName>
    </recommendedName>
    <alternativeName>
        <fullName evidence="3">Cilia- and flagella-associated protein 126</fullName>
    </alternativeName>
</protein>
<comment type="function">
    <text evidence="4">Microtubule inner protein (MIP) part of the dynein-decorated doublet microtubules (DMTs) in cilia axoneme. Acts as a regulator of cilium basal body docking and positioning in mono- and multiciliated cells. Regulates basal body docking and cilia formation in multiciliated lung cells. Regulates kinocilium positioning and stereocilia bundle morphogenesis in the inner ear.</text>
</comment>
<keyword evidence="7" id="KW-1185">Reference proteome</keyword>
<dbReference type="Proteomes" id="UP001152622">
    <property type="component" value="Chromosome 5"/>
</dbReference>
<comment type="caution">
    <text evidence="6">The sequence shown here is derived from an EMBL/GenBank/DDBJ whole genome shotgun (WGS) entry which is preliminary data.</text>
</comment>
<evidence type="ECO:0000256" key="4">
    <source>
        <dbReference type="ARBA" id="ARBA00045261"/>
    </source>
</evidence>
<evidence type="ECO:0000256" key="1">
    <source>
        <dbReference type="ARBA" id="ARBA00009887"/>
    </source>
</evidence>
<dbReference type="AlphaFoldDB" id="A0A9Q1FKZ3"/>
<evidence type="ECO:0000256" key="2">
    <source>
        <dbReference type="ARBA" id="ARBA00019181"/>
    </source>
</evidence>
<dbReference type="OrthoDB" id="521617at2759"/>
<evidence type="ECO:0000256" key="5">
    <source>
        <dbReference type="SAM" id="MobiDB-lite"/>
    </source>
</evidence>
<evidence type="ECO:0000313" key="7">
    <source>
        <dbReference type="Proteomes" id="UP001152622"/>
    </source>
</evidence>
<evidence type="ECO:0000256" key="3">
    <source>
        <dbReference type="ARBA" id="ARBA00033306"/>
    </source>
</evidence>
<dbReference type="GO" id="GO:0044782">
    <property type="term" value="P:cilium organization"/>
    <property type="evidence" value="ECO:0007669"/>
    <property type="project" value="TreeGrafter"/>
</dbReference>
<dbReference type="PANTHER" id="PTHR34639:SF1">
    <property type="entry name" value="PROTEIN FLATTOP"/>
    <property type="match status" value="1"/>
</dbReference>
<feature type="compositionally biased region" description="Basic and acidic residues" evidence="5">
    <location>
        <begin position="108"/>
        <end position="117"/>
    </location>
</feature>
<sequence>MAFNFSANQYENAFRSHKLQNWTIPKQFKERPMEAEGHTTFIATDRGHLLPGVKRGTHVSTFVGTWDLPRKIAPTYINPTARSLDGQERLRCWSEDQGHNKSRSLNKCPEEAPKSPENEGTPPEGQEIHEAVPQLEAPTSPRPASQPRSASANHQEEIQPHSSAQMLTEQREM</sequence>
<feature type="compositionally biased region" description="Polar residues" evidence="5">
    <location>
        <begin position="160"/>
        <end position="173"/>
    </location>
</feature>
<dbReference type="InterPro" id="IPR038797">
    <property type="entry name" value="Fltp"/>
</dbReference>
<accession>A0A9Q1FKZ3</accession>